<dbReference type="InterPro" id="IPR050921">
    <property type="entry name" value="T4SS_GSP_E_ATPase"/>
</dbReference>
<comment type="similarity">
    <text evidence="1">Belongs to the GSP E family.</text>
</comment>
<dbReference type="Gene3D" id="3.30.450.380">
    <property type="match status" value="1"/>
</dbReference>
<dbReference type="SUPFAM" id="SSF52540">
    <property type="entry name" value="P-loop containing nucleoside triphosphate hydrolases"/>
    <property type="match status" value="1"/>
</dbReference>
<dbReference type="InterPro" id="IPR001482">
    <property type="entry name" value="T2SS/T4SS_dom"/>
</dbReference>
<evidence type="ECO:0000256" key="1">
    <source>
        <dbReference type="ARBA" id="ARBA00006611"/>
    </source>
</evidence>
<dbReference type="Proteomes" id="UP000199645">
    <property type="component" value="Unassembled WGS sequence"/>
</dbReference>
<feature type="compositionally biased region" description="Low complexity" evidence="2">
    <location>
        <begin position="384"/>
        <end position="393"/>
    </location>
</feature>
<evidence type="ECO:0000313" key="4">
    <source>
        <dbReference type="EMBL" id="SFF59143.1"/>
    </source>
</evidence>
<keyword evidence="5" id="KW-1185">Reference proteome</keyword>
<evidence type="ECO:0000256" key="2">
    <source>
        <dbReference type="SAM" id="MobiDB-lite"/>
    </source>
</evidence>
<feature type="region of interest" description="Disordered" evidence="2">
    <location>
        <begin position="384"/>
        <end position="408"/>
    </location>
</feature>
<accession>A0A1I2JYD0</accession>
<evidence type="ECO:0000259" key="3">
    <source>
        <dbReference type="Pfam" id="PF00437"/>
    </source>
</evidence>
<name>A0A1I2JYD0_9ACTN</name>
<reference evidence="4 5" key="1">
    <citation type="submission" date="2016-10" db="EMBL/GenBank/DDBJ databases">
        <authorList>
            <person name="de Groot N.N."/>
        </authorList>
    </citation>
    <scope>NUCLEOTIDE SEQUENCE [LARGE SCALE GENOMIC DNA]</scope>
    <source>
        <strain evidence="4 5">DSM 43019</strain>
    </source>
</reference>
<dbReference type="Gene3D" id="3.40.50.300">
    <property type="entry name" value="P-loop containing nucleotide triphosphate hydrolases"/>
    <property type="match status" value="1"/>
</dbReference>
<proteinExistence type="inferred from homology"/>
<protein>
    <submittedName>
        <fullName evidence="4">Pilus assembly protein CpaF</fullName>
    </submittedName>
</protein>
<dbReference type="OrthoDB" id="9810761at2"/>
<sequence>MTVADRVRRRFAYDGREATPAAVVDAVRRDSAVLGDTAVLRMAGLVRDELIGAGPLAPLLSDPAVTDILVNDCRVWVDRGAGLERSSIRFTDSAEVRRLAQRLVAACGRRLDDGQPYADARLSDGTRLHAVLPPVATNGPHLSLRTFRQRPFRLDDLVRHGTIPAGAAEVLASVVAARLAYLVTGGTGSGKTTLLATLLGLVPPTERIVLVEDAAELRPVHPHVVALQARTANVEGAGAIGLSDLVRQALRMRPDRLVIGECRGAEIVDLLGALNTGHEGGAGTLHANAPADVPARLEALGLLGGLPRAALHAQVVAALQVVLQVRRTAEGRHLESISVLTAAGDERLATVVPAWQRDRGPGAGAPVLARLLTERGERVPAALLPERLSSPGPSSLPPARPSFPGWSS</sequence>
<dbReference type="NCBIfam" id="TIGR03819">
    <property type="entry name" value="heli_sec_ATPase"/>
    <property type="match status" value="1"/>
</dbReference>
<dbReference type="PANTHER" id="PTHR30486:SF6">
    <property type="entry name" value="TYPE IV PILUS RETRACTATION ATPASE PILT"/>
    <property type="match status" value="1"/>
</dbReference>
<organism evidence="4 5">
    <name type="scientific">Actinoplanes philippinensis</name>
    <dbReference type="NCBI Taxonomy" id="35752"/>
    <lineage>
        <taxon>Bacteria</taxon>
        <taxon>Bacillati</taxon>
        <taxon>Actinomycetota</taxon>
        <taxon>Actinomycetes</taxon>
        <taxon>Micromonosporales</taxon>
        <taxon>Micromonosporaceae</taxon>
        <taxon>Actinoplanes</taxon>
    </lineage>
</organism>
<dbReference type="EMBL" id="FONV01000014">
    <property type="protein sequence ID" value="SFF59143.1"/>
    <property type="molecule type" value="Genomic_DNA"/>
</dbReference>
<dbReference type="STRING" id="35752.SAMN05421541_114127"/>
<evidence type="ECO:0000313" key="5">
    <source>
        <dbReference type="Proteomes" id="UP000199645"/>
    </source>
</evidence>
<dbReference type="AlphaFoldDB" id="A0A1I2JYD0"/>
<gene>
    <name evidence="4" type="ORF">SAMN05421541_114127</name>
</gene>
<dbReference type="Pfam" id="PF00437">
    <property type="entry name" value="T2SSE"/>
    <property type="match status" value="1"/>
</dbReference>
<dbReference type="RefSeq" id="WP_093620093.1">
    <property type="nucleotide sequence ID" value="NZ_BOMT01000082.1"/>
</dbReference>
<dbReference type="CDD" id="cd01130">
    <property type="entry name" value="VirB11-like_ATPase"/>
    <property type="match status" value="1"/>
</dbReference>
<dbReference type="GO" id="GO:0016887">
    <property type="term" value="F:ATP hydrolysis activity"/>
    <property type="evidence" value="ECO:0007669"/>
    <property type="project" value="InterPro"/>
</dbReference>
<dbReference type="PANTHER" id="PTHR30486">
    <property type="entry name" value="TWITCHING MOTILITY PROTEIN PILT"/>
    <property type="match status" value="1"/>
</dbReference>
<dbReference type="InterPro" id="IPR027417">
    <property type="entry name" value="P-loop_NTPase"/>
</dbReference>
<dbReference type="InterPro" id="IPR022399">
    <property type="entry name" value="TadA-like_ATPase"/>
</dbReference>
<feature type="domain" description="Bacterial type II secretion system protein E" evidence="3">
    <location>
        <begin position="52"/>
        <end position="323"/>
    </location>
</feature>